<protein>
    <recommendedName>
        <fullName evidence="1">Ras-GEF domain-containing protein</fullName>
    </recommendedName>
</protein>
<dbReference type="Pfam" id="PF00617">
    <property type="entry name" value="RasGEF"/>
    <property type="match status" value="1"/>
</dbReference>
<feature type="domain" description="Ras-GEF" evidence="1">
    <location>
        <begin position="202"/>
        <end position="255"/>
    </location>
</feature>
<dbReference type="EMBL" id="KE561145">
    <property type="protein sequence ID" value="EPZ32546.1"/>
    <property type="molecule type" value="Genomic_DNA"/>
</dbReference>
<keyword evidence="3" id="KW-1185">Reference proteome</keyword>
<name>A0A075AQM1_ROZAC</name>
<evidence type="ECO:0000313" key="2">
    <source>
        <dbReference type="EMBL" id="EPZ32546.1"/>
    </source>
</evidence>
<gene>
    <name evidence="2" type="ORF">O9G_002323</name>
</gene>
<dbReference type="InterPro" id="IPR036964">
    <property type="entry name" value="RASGEF_cat_dom_sf"/>
</dbReference>
<proteinExistence type="predicted"/>
<evidence type="ECO:0000313" key="3">
    <source>
        <dbReference type="Proteomes" id="UP000030755"/>
    </source>
</evidence>
<organism evidence="2 3">
    <name type="scientific">Rozella allomycis (strain CSF55)</name>
    <dbReference type="NCBI Taxonomy" id="988480"/>
    <lineage>
        <taxon>Eukaryota</taxon>
        <taxon>Fungi</taxon>
        <taxon>Fungi incertae sedis</taxon>
        <taxon>Cryptomycota</taxon>
        <taxon>Cryptomycota incertae sedis</taxon>
        <taxon>Rozella</taxon>
    </lineage>
</organism>
<dbReference type="GO" id="GO:0005085">
    <property type="term" value="F:guanyl-nucleotide exchange factor activity"/>
    <property type="evidence" value="ECO:0007669"/>
    <property type="project" value="InterPro"/>
</dbReference>
<sequence>MGPVAIEDVDMLWFERSNAENMSFSLPKATRHEALIYLTSAVKAFFSRMTDYVSSDELLDCIIQRLRWAYSAPDKRKDIFKKDFTDNLTNRLLSLIDNLLVHEKYRKYINIFHAHSIKYFLENKGRDTAVRRDSLMDLGFHALEIPLMGDENLRIQSPIIDYRQMMPVGIKLKKFISEGLSRLQNDINPEKTDKLLKYSSSEFAEQLTLIERTLMIQIKSDEFDSLGWLSESKIQKSPNILNYINHFNTVYMINWYCRWLHGLFMKFQTKKTKEISS</sequence>
<dbReference type="HOGENOM" id="CLU_1005282_0_0_1"/>
<dbReference type="Gene3D" id="1.10.840.10">
    <property type="entry name" value="Ras guanine-nucleotide exchange factors catalytic domain"/>
    <property type="match status" value="1"/>
</dbReference>
<dbReference type="AlphaFoldDB" id="A0A075AQM1"/>
<dbReference type="Proteomes" id="UP000030755">
    <property type="component" value="Unassembled WGS sequence"/>
</dbReference>
<dbReference type="InterPro" id="IPR001895">
    <property type="entry name" value="RASGEF_cat_dom"/>
</dbReference>
<dbReference type="InterPro" id="IPR023578">
    <property type="entry name" value="Ras_GEF_dom_sf"/>
</dbReference>
<accession>A0A075AQM1</accession>
<dbReference type="GO" id="GO:0007264">
    <property type="term" value="P:small GTPase-mediated signal transduction"/>
    <property type="evidence" value="ECO:0007669"/>
    <property type="project" value="InterPro"/>
</dbReference>
<dbReference type="SUPFAM" id="SSF48366">
    <property type="entry name" value="Ras GEF"/>
    <property type="match status" value="1"/>
</dbReference>
<evidence type="ECO:0000259" key="1">
    <source>
        <dbReference type="Pfam" id="PF00617"/>
    </source>
</evidence>
<reference evidence="2 3" key="1">
    <citation type="journal article" date="2013" name="Curr. Biol.">
        <title>Shared signatures of parasitism and phylogenomics unite Cryptomycota and microsporidia.</title>
        <authorList>
            <person name="James T.Y."/>
            <person name="Pelin A."/>
            <person name="Bonen L."/>
            <person name="Ahrendt S."/>
            <person name="Sain D."/>
            <person name="Corradi N."/>
            <person name="Stajich J.E."/>
        </authorList>
    </citation>
    <scope>NUCLEOTIDE SEQUENCE [LARGE SCALE GENOMIC DNA]</scope>
    <source>
        <strain evidence="2 3">CSF55</strain>
    </source>
</reference>
<dbReference type="Gene3D" id="1.20.870.10">
    <property type="entry name" value="Son of sevenless (SoS) protein Chain: S domain 1"/>
    <property type="match status" value="1"/>
</dbReference>
<dbReference type="OrthoDB" id="6021951at2759"/>